<dbReference type="RefSeq" id="WP_394459555.1">
    <property type="nucleotide sequence ID" value="NZ_JBIGHZ010000002.1"/>
</dbReference>
<evidence type="ECO:0000256" key="5">
    <source>
        <dbReference type="ARBA" id="ARBA00022692"/>
    </source>
</evidence>
<keyword evidence="6 11" id="KW-0798">TonB box</keyword>
<gene>
    <name evidence="15" type="ORF">ACG0Z6_06200</name>
</gene>
<dbReference type="PROSITE" id="PS52016">
    <property type="entry name" value="TONB_DEPENDENT_REC_3"/>
    <property type="match status" value="1"/>
</dbReference>
<keyword evidence="9 10" id="KW-0998">Cell outer membrane</keyword>
<dbReference type="Gene3D" id="2.40.170.20">
    <property type="entry name" value="TonB-dependent receptor, beta-barrel domain"/>
    <property type="match status" value="1"/>
</dbReference>
<evidence type="ECO:0000256" key="4">
    <source>
        <dbReference type="ARBA" id="ARBA00022452"/>
    </source>
</evidence>
<dbReference type="PANTHER" id="PTHR47234">
    <property type="match status" value="1"/>
</dbReference>
<feature type="chain" id="PRO_5047542708" evidence="12">
    <location>
        <begin position="30"/>
        <end position="905"/>
    </location>
</feature>
<evidence type="ECO:0000256" key="12">
    <source>
        <dbReference type="SAM" id="SignalP"/>
    </source>
</evidence>
<dbReference type="SUPFAM" id="SSF56935">
    <property type="entry name" value="Porins"/>
    <property type="match status" value="1"/>
</dbReference>
<dbReference type="Proteomes" id="UP001606099">
    <property type="component" value="Unassembled WGS sequence"/>
</dbReference>
<evidence type="ECO:0000256" key="7">
    <source>
        <dbReference type="ARBA" id="ARBA00023136"/>
    </source>
</evidence>
<comment type="similarity">
    <text evidence="2 10 11">Belongs to the TonB-dependent receptor family.</text>
</comment>
<evidence type="ECO:0000256" key="1">
    <source>
        <dbReference type="ARBA" id="ARBA00004571"/>
    </source>
</evidence>
<dbReference type="Pfam" id="PF00593">
    <property type="entry name" value="TonB_dep_Rec_b-barrel"/>
    <property type="match status" value="1"/>
</dbReference>
<evidence type="ECO:0000259" key="14">
    <source>
        <dbReference type="Pfam" id="PF07715"/>
    </source>
</evidence>
<dbReference type="EMBL" id="JBIGHZ010000002">
    <property type="protein sequence ID" value="MFG6447837.1"/>
    <property type="molecule type" value="Genomic_DNA"/>
</dbReference>
<reference evidence="15 16" key="1">
    <citation type="submission" date="2024-08" db="EMBL/GenBank/DDBJ databases">
        <authorList>
            <person name="Lu H."/>
        </authorList>
    </citation>
    <scope>NUCLEOTIDE SEQUENCE [LARGE SCALE GENOMIC DNA]</scope>
    <source>
        <strain evidence="15 16">BYS180W</strain>
    </source>
</reference>
<protein>
    <submittedName>
        <fullName evidence="15">TonB-dependent receptor domain-containing protein</fullName>
    </submittedName>
</protein>
<keyword evidence="16" id="KW-1185">Reference proteome</keyword>
<evidence type="ECO:0000256" key="6">
    <source>
        <dbReference type="ARBA" id="ARBA00023077"/>
    </source>
</evidence>
<dbReference type="InterPro" id="IPR037066">
    <property type="entry name" value="Plug_dom_sf"/>
</dbReference>
<organism evidence="15 16">
    <name type="scientific">Roseateles rivi</name>
    <dbReference type="NCBI Taxonomy" id="3299028"/>
    <lineage>
        <taxon>Bacteria</taxon>
        <taxon>Pseudomonadati</taxon>
        <taxon>Pseudomonadota</taxon>
        <taxon>Betaproteobacteria</taxon>
        <taxon>Burkholderiales</taxon>
        <taxon>Sphaerotilaceae</taxon>
        <taxon>Roseateles</taxon>
    </lineage>
</organism>
<evidence type="ECO:0000256" key="2">
    <source>
        <dbReference type="ARBA" id="ARBA00009810"/>
    </source>
</evidence>
<evidence type="ECO:0000313" key="15">
    <source>
        <dbReference type="EMBL" id="MFG6447837.1"/>
    </source>
</evidence>
<feature type="signal peptide" evidence="12">
    <location>
        <begin position="1"/>
        <end position="29"/>
    </location>
</feature>
<keyword evidence="7 10" id="KW-0472">Membrane</keyword>
<keyword evidence="4 10" id="KW-1134">Transmembrane beta strand</keyword>
<sequence length="905" mass="97714">MAAPQAQKFAPLTLALLALLSGYQPCAQAQEAAPQAAAQAEEKPLPKVVVTGSRLARLQKEGVSPVTVLKAEDVDRLGYRNVAEALQSLTENVGFTQGEDFGNTFTPAANTISLRGLGPNHTLVLLNGRRLAEYPAPYNGSVNFVDLASLPSGLIDRIEVLSGGASAVYGSDAVAGVVNVVLKSSLKEVRASVRAGTTQRGGGTSTRVQLASPVSLGGVTGVAGLELSQREPIWSRQRPFLADTTLRGGDPSVVAGRRDRTNKYIGTPDCSDLAKGYEGSTALFTGKNGSYCGSGRAAPTHWTLQTEQRNAQALASLKGSLWGDHEWFADTVLGFTRTENNTRGPSWTSESAGKSRFVNANTGQLETWVRRITPEEYGGVDRFNRVWTDRQTSVTLGARGPLAGDWTYEVAAAHSGFTSQASTLRFLTNIDEFFLGKKQGADAKGFSIYKPDLARLTKALTPAEFDSITGESSSRNKSWSQQVVVTANGSLARLPAGDLTAAVVLEGATQGFTTQADPRLAQGVFYGTTDAPYVRGTRQRGAIGGELRVPFFKTVTGHLAARRDLYHFAGRSEGDTTFSLGLEARPVPQLLLRGQLASSFRAPDMAYIFTPTTKGYFSGSTDYWRCAQAGLALDKCQWANQSPGFNFERSGGAGLKSERGQSSGLGVVFQPSSYVDASLDFWKVGIKDLVTSLAPDRLLLQESDCRRGKADINSAECQDALARIVRQVDDNGQLGTVQLVRTSPINAAQRNTWGYDLSLGLRSPQTDFGKFSASGKYTKVRSYIFQMFPEDQAENVAGTLNHGDWPDRLQVNLGWSKGDWSLGLNGRRDGRISDATGDAWFGPYWTVGANASWQISKHASLNLSVANLLNKVRTDPNAGWPYYPVGYYMPYGRQAWVGFEYRLPQ</sequence>
<evidence type="ECO:0000256" key="11">
    <source>
        <dbReference type="RuleBase" id="RU003357"/>
    </source>
</evidence>
<dbReference type="PANTHER" id="PTHR47234:SF1">
    <property type="entry name" value="TONB-DEPENDENT RECEPTOR"/>
    <property type="match status" value="1"/>
</dbReference>
<feature type="domain" description="TonB-dependent receptor-like beta-barrel" evidence="13">
    <location>
        <begin position="361"/>
        <end position="868"/>
    </location>
</feature>
<dbReference type="Gene3D" id="2.170.130.10">
    <property type="entry name" value="TonB-dependent receptor, plug domain"/>
    <property type="match status" value="1"/>
</dbReference>
<evidence type="ECO:0000256" key="3">
    <source>
        <dbReference type="ARBA" id="ARBA00022448"/>
    </source>
</evidence>
<keyword evidence="8 15" id="KW-0675">Receptor</keyword>
<keyword evidence="12" id="KW-0732">Signal</keyword>
<dbReference type="InterPro" id="IPR012910">
    <property type="entry name" value="Plug_dom"/>
</dbReference>
<name>A0ABW7FU47_9BURK</name>
<dbReference type="InterPro" id="IPR039426">
    <property type="entry name" value="TonB-dep_rcpt-like"/>
</dbReference>
<dbReference type="InterPro" id="IPR036942">
    <property type="entry name" value="Beta-barrel_TonB_sf"/>
</dbReference>
<evidence type="ECO:0000256" key="10">
    <source>
        <dbReference type="PROSITE-ProRule" id="PRU01360"/>
    </source>
</evidence>
<evidence type="ECO:0000313" key="16">
    <source>
        <dbReference type="Proteomes" id="UP001606099"/>
    </source>
</evidence>
<evidence type="ECO:0000259" key="13">
    <source>
        <dbReference type="Pfam" id="PF00593"/>
    </source>
</evidence>
<evidence type="ECO:0000256" key="8">
    <source>
        <dbReference type="ARBA" id="ARBA00023170"/>
    </source>
</evidence>
<evidence type="ECO:0000256" key="9">
    <source>
        <dbReference type="ARBA" id="ARBA00023237"/>
    </source>
</evidence>
<accession>A0ABW7FU47</accession>
<dbReference type="InterPro" id="IPR000531">
    <property type="entry name" value="Beta-barrel_TonB"/>
</dbReference>
<dbReference type="Pfam" id="PF07715">
    <property type="entry name" value="Plug"/>
    <property type="match status" value="1"/>
</dbReference>
<comment type="subcellular location">
    <subcellularLocation>
        <location evidence="1 10">Cell outer membrane</location>
        <topology evidence="1 10">Multi-pass membrane protein</topology>
    </subcellularLocation>
</comment>
<feature type="domain" description="TonB-dependent receptor plug" evidence="14">
    <location>
        <begin position="62"/>
        <end position="177"/>
    </location>
</feature>
<proteinExistence type="inferred from homology"/>
<comment type="caution">
    <text evidence="15">The sequence shown here is derived from an EMBL/GenBank/DDBJ whole genome shotgun (WGS) entry which is preliminary data.</text>
</comment>
<keyword evidence="3 10" id="KW-0813">Transport</keyword>
<keyword evidence="5 10" id="KW-0812">Transmembrane</keyword>